<dbReference type="HOGENOM" id="CLU_038794_0_0_11"/>
<reference evidence="2 3" key="1">
    <citation type="journal article" date="2010" name="BMC Genomics">
        <title>Complete genome sequence and lifestyle of black-pigmented Corynebacterium aurimucosum ATCC 700975 (formerly C. nigricans CN-1) isolated from a vaginal swab of a woman with spontaneous abortion.</title>
        <authorList>
            <person name="Trost E."/>
            <person name="Gotker S."/>
            <person name="Schneider J."/>
            <person name="Schneiker-Bekel S."/>
            <person name="Szczepanowski R."/>
            <person name="Tilker A."/>
            <person name="Viehoever P."/>
            <person name="Arnold W."/>
            <person name="Bekel T."/>
            <person name="Blom J."/>
            <person name="Gartemann K.H."/>
            <person name="Linke B."/>
            <person name="Goesmann A."/>
            <person name="Puhler A."/>
            <person name="Shukla S.K."/>
            <person name="Tauch A."/>
        </authorList>
    </citation>
    <scope>NUCLEOTIDE SEQUENCE [LARGE SCALE GENOMIC DNA]</scope>
    <source>
        <strain evidence="3">ATCC 700975 / DSM 44827 / CIP 107346 / CN-1</strain>
    </source>
</reference>
<name>C3PIC5_CORA7</name>
<dbReference type="STRING" id="548476.cauri_1986"/>
<dbReference type="GeneID" id="31924628"/>
<evidence type="ECO:0000256" key="1">
    <source>
        <dbReference type="SAM" id="MobiDB-lite"/>
    </source>
</evidence>
<protein>
    <submittedName>
        <fullName evidence="2">Putative phage protein</fullName>
    </submittedName>
</protein>
<dbReference type="Proteomes" id="UP000002077">
    <property type="component" value="Chromosome"/>
</dbReference>
<dbReference type="EMBL" id="CP001601">
    <property type="protein sequence ID" value="ACP33579.1"/>
    <property type="molecule type" value="Genomic_DNA"/>
</dbReference>
<evidence type="ECO:0000313" key="3">
    <source>
        <dbReference type="Proteomes" id="UP000002077"/>
    </source>
</evidence>
<keyword evidence="3" id="KW-1185">Reference proteome</keyword>
<proteinExistence type="predicted"/>
<sequence>MPMPAPNTPWPPEEYAPALEAIRRDDALISGDTDVINERRARQNGRPYTHRTQFNGGVVGAASRAFLGKPQRSTPEASHLVTHHLPIADELTTALADYMAGKPPQAKLSAEDEGNMEAAEALDRLVSSDRFASDWWGAVYRAGSHGWVYGRVVWNQSVDPHPWIEWVDADNGMAEFENGRQIAILFWDTYQHDDDYFRLLQRHTPGQIEYQLFKGSDSSLGHPVPYDEIPEAAYLMELEGLREGTILPTGSGLITADMLDNYRPRHAWRQKKLLRYYHTSDVARAAGIFENIDHNWSQLQHEVEAARGRLFVSEELLESDGPGQGSYLDWFRDVYKASMSASVEAKPTFEQIQFDMRVEQYLTLIDSGIRKAVSALGLSPFTVDMDAQATGEMTATETRARTRRTRATADTKGRHERAHLSHILTAYLHMDALLNGYTPPTKPVVVSLPDQIEVSEQELTGSVTTVYTSGLMSIRAALTKLHPEWTPEEVEAEELRIKQDQAAAMPQDPLLGLGEDMAPLSDSE</sequence>
<organism evidence="2 3">
    <name type="scientific">Corynebacterium aurimucosum (strain ATCC 700975 / DSM 44827 / CIP 107346 / CN-1)</name>
    <name type="common">Corynebacterium nigricans</name>
    <dbReference type="NCBI Taxonomy" id="548476"/>
    <lineage>
        <taxon>Bacteria</taxon>
        <taxon>Bacillati</taxon>
        <taxon>Actinomycetota</taxon>
        <taxon>Actinomycetes</taxon>
        <taxon>Mycobacteriales</taxon>
        <taxon>Corynebacteriaceae</taxon>
        <taxon>Corynebacterium</taxon>
    </lineage>
</organism>
<dbReference type="eggNOG" id="ENOG502ZAJT">
    <property type="taxonomic scope" value="Bacteria"/>
</dbReference>
<dbReference type="OrthoDB" id="3268708at2"/>
<dbReference type="KEGG" id="car:cauri_1986"/>
<feature type="region of interest" description="Disordered" evidence="1">
    <location>
        <begin position="499"/>
        <end position="524"/>
    </location>
</feature>
<gene>
    <name evidence="2" type="ordered locus">cauri_1986</name>
</gene>
<accession>C3PIC5</accession>
<evidence type="ECO:0000313" key="2">
    <source>
        <dbReference type="EMBL" id="ACP33579.1"/>
    </source>
</evidence>
<dbReference type="RefSeq" id="WP_010190959.1">
    <property type="nucleotide sequence ID" value="NC_012590.1"/>
</dbReference>
<dbReference type="AlphaFoldDB" id="C3PIC5"/>